<reference evidence="1 2" key="1">
    <citation type="journal article" date="2015" name="Genome Biol. Evol.">
        <title>Phylogenomic analyses indicate that early fungi evolved digesting cell walls of algal ancestors of land plants.</title>
        <authorList>
            <person name="Chang Y."/>
            <person name="Wang S."/>
            <person name="Sekimoto S."/>
            <person name="Aerts A.L."/>
            <person name="Choi C."/>
            <person name="Clum A."/>
            <person name="LaButti K.M."/>
            <person name="Lindquist E.A."/>
            <person name="Yee Ngan C."/>
            <person name="Ohm R.A."/>
            <person name="Salamov A.A."/>
            <person name="Grigoriev I.V."/>
            <person name="Spatafora J.W."/>
            <person name="Berbee M.L."/>
        </authorList>
    </citation>
    <scope>NUCLEOTIDE SEQUENCE [LARGE SCALE GENOMIC DNA]</scope>
    <source>
        <strain evidence="1 2">NRRL 1564</strain>
    </source>
</reference>
<gene>
    <name evidence="1" type="ORF">COEREDRAFT_11929</name>
</gene>
<keyword evidence="2" id="KW-1185">Reference proteome</keyword>
<evidence type="ECO:0000313" key="2">
    <source>
        <dbReference type="Proteomes" id="UP000242474"/>
    </source>
</evidence>
<name>A0A2G5B1T4_COERN</name>
<proteinExistence type="predicted"/>
<organism evidence="1 2">
    <name type="scientific">Coemansia reversa (strain ATCC 12441 / NRRL 1564)</name>
    <dbReference type="NCBI Taxonomy" id="763665"/>
    <lineage>
        <taxon>Eukaryota</taxon>
        <taxon>Fungi</taxon>
        <taxon>Fungi incertae sedis</taxon>
        <taxon>Zoopagomycota</taxon>
        <taxon>Kickxellomycotina</taxon>
        <taxon>Kickxellomycetes</taxon>
        <taxon>Kickxellales</taxon>
        <taxon>Kickxellaceae</taxon>
        <taxon>Coemansia</taxon>
    </lineage>
</organism>
<dbReference type="AlphaFoldDB" id="A0A2G5B1T4"/>
<accession>A0A2G5B1T4</accession>
<protein>
    <recommendedName>
        <fullName evidence="3">CCHC-type domain-containing protein</fullName>
    </recommendedName>
</protein>
<dbReference type="EMBL" id="KZ303554">
    <property type="protein sequence ID" value="PIA12951.1"/>
    <property type="molecule type" value="Genomic_DNA"/>
</dbReference>
<evidence type="ECO:0000313" key="1">
    <source>
        <dbReference type="EMBL" id="PIA12951.1"/>
    </source>
</evidence>
<sequence length="269" mass="29939">MVQHEGSPLNSLGNRCQIAGRKPTITLPATKTISIYHLLQDVQQPAAKDIIFLPRLVMADAYRGDIVYCPLPGKSASEILTQLIDKIDMSDITVIKNSQTNSIRVNYRGSEQLAIEAMGTPLILDGVMIEAQLPIKCTEKMTFVTVECIMPRSRTEMAHMLTTILEPYGTIHDIHLKMIVGKIQLIHTGKATVVLDHTDNTRGDIPSNIETEDSNPLWMFRHSVAPYCIYCHKEGHVQAKCALQPKEKQAKLPPIPKENTTNHAVILIS</sequence>
<dbReference type="Proteomes" id="UP000242474">
    <property type="component" value="Unassembled WGS sequence"/>
</dbReference>
<evidence type="ECO:0008006" key="3">
    <source>
        <dbReference type="Google" id="ProtNLM"/>
    </source>
</evidence>